<evidence type="ECO:0000313" key="5">
    <source>
        <dbReference type="EMBL" id="PTK57832.1"/>
    </source>
</evidence>
<reference evidence="5 7" key="1">
    <citation type="journal article" date="2016" name="Front. Microbiol.">
        <title>Comprehensive Phylogenetic Analysis of Bovine Non-aureus Staphylococci Species Based on Whole-Genome Sequencing.</title>
        <authorList>
            <person name="Naushad S."/>
            <person name="Barkema H.W."/>
            <person name="Luby C."/>
            <person name="Condas L.A."/>
            <person name="Nobrega D.B."/>
            <person name="Carson D.A."/>
            <person name="De Buck J."/>
        </authorList>
    </citation>
    <scope>NUCLEOTIDE SEQUENCE [LARGE SCALE GENOMIC DNA]</scope>
    <source>
        <strain evidence="5 7">SNUC 4337</strain>
    </source>
</reference>
<dbReference type="PANTHER" id="PTHR43479">
    <property type="entry name" value="ACREF/ENVCD OPERON REPRESSOR-RELATED"/>
    <property type="match status" value="1"/>
</dbReference>
<dbReference type="SUPFAM" id="SSF46689">
    <property type="entry name" value="Homeodomain-like"/>
    <property type="match status" value="1"/>
</dbReference>
<dbReference type="PANTHER" id="PTHR43479:SF7">
    <property type="entry name" value="TETR-FAMILY TRANSCRIPTIONAL REGULATOR"/>
    <property type="match status" value="1"/>
</dbReference>
<dbReference type="EMBL" id="PZHR01000086">
    <property type="protein sequence ID" value="PTK57832.1"/>
    <property type="molecule type" value="Genomic_DNA"/>
</dbReference>
<dbReference type="PROSITE" id="PS50977">
    <property type="entry name" value="HTH_TETR_2"/>
    <property type="match status" value="1"/>
</dbReference>
<evidence type="ECO:0000256" key="2">
    <source>
        <dbReference type="PROSITE-ProRule" id="PRU00335"/>
    </source>
</evidence>
<proteinExistence type="predicted"/>
<dbReference type="Gene3D" id="1.10.357.10">
    <property type="entry name" value="Tetracycline Repressor, domain 2"/>
    <property type="match status" value="1"/>
</dbReference>
<dbReference type="InterPro" id="IPR009057">
    <property type="entry name" value="Homeodomain-like_sf"/>
</dbReference>
<sequence>MTTTHIDPRIIRTKKLLMDAFRETAKEKKLASITVKDITERATVNRATFYAHFYDKYDIMDYTLSETILKNLNQSLNMVAELDDIALCKCFITITSYIQDTHEECRLNSEAYGEIVEKKIKEALEDIFLNLMVDKHHNIDRETLATSARFLSWGLYGIAKHWFHSSDLPAETYINNSLPFITSQLSNSK</sequence>
<evidence type="ECO:0000313" key="4">
    <source>
        <dbReference type="EMBL" id="MBO1226323.1"/>
    </source>
</evidence>
<dbReference type="GO" id="GO:0003677">
    <property type="term" value="F:DNA binding"/>
    <property type="evidence" value="ECO:0007669"/>
    <property type="project" value="UniProtKB-UniRule"/>
</dbReference>
<dbReference type="Pfam" id="PF00440">
    <property type="entry name" value="TetR_N"/>
    <property type="match status" value="1"/>
</dbReference>
<evidence type="ECO:0000259" key="3">
    <source>
        <dbReference type="PROSITE" id="PS50977"/>
    </source>
</evidence>
<dbReference type="EMBL" id="UHDS01000001">
    <property type="protein sequence ID" value="SUM54126.1"/>
    <property type="molecule type" value="Genomic_DNA"/>
</dbReference>
<dbReference type="Proteomes" id="UP000254412">
    <property type="component" value="Unassembled WGS sequence"/>
</dbReference>
<evidence type="ECO:0000256" key="1">
    <source>
        <dbReference type="ARBA" id="ARBA00023125"/>
    </source>
</evidence>
<protein>
    <submittedName>
        <fullName evidence="5 6">Transcriptional regulator</fullName>
    </submittedName>
</protein>
<keyword evidence="1 2" id="KW-0238">DNA-binding</keyword>
<accession>A0A291JI46</accession>
<reference evidence="6 8" key="3">
    <citation type="submission" date="2018-06" db="EMBL/GenBank/DDBJ databases">
        <authorList>
            <consortium name="Pathogen Informatics"/>
            <person name="Doyle S."/>
        </authorList>
    </citation>
    <scope>NUCLEOTIDE SEQUENCE [LARGE SCALE GENOMIC DNA]</scope>
    <source>
        <strain evidence="6 8">NCTC13834</strain>
    </source>
</reference>
<gene>
    <name evidence="5" type="ORF">BUZ61_11675</name>
    <name evidence="4" type="ORF">J3T88_03175</name>
    <name evidence="6" type="ORF">NCTC13834_00410</name>
</gene>
<dbReference type="InterPro" id="IPR001647">
    <property type="entry name" value="HTH_TetR"/>
</dbReference>
<evidence type="ECO:0000313" key="7">
    <source>
        <dbReference type="Proteomes" id="UP000240400"/>
    </source>
</evidence>
<reference evidence="4 9" key="4">
    <citation type="submission" date="2021-03" db="EMBL/GenBank/DDBJ databases">
        <title>Staphylococci and Mammaliicocci in bats.</title>
        <authorList>
            <person name="Fountain K."/>
        </authorList>
    </citation>
    <scope>NUCLEOTIDE SEQUENCE [LARGE SCALE GENOMIC DNA]</scope>
    <source>
        <strain evidence="4 9">18_1_E_SW</strain>
    </source>
</reference>
<organism evidence="5 7">
    <name type="scientific">Staphylococcus nepalensis</name>
    <dbReference type="NCBI Taxonomy" id="214473"/>
    <lineage>
        <taxon>Bacteria</taxon>
        <taxon>Bacillati</taxon>
        <taxon>Bacillota</taxon>
        <taxon>Bacilli</taxon>
        <taxon>Bacillales</taxon>
        <taxon>Staphylococcaceae</taxon>
        <taxon>Staphylococcus</taxon>
    </lineage>
</organism>
<dbReference type="Proteomes" id="UP000240400">
    <property type="component" value="Unassembled WGS sequence"/>
</dbReference>
<feature type="DNA-binding region" description="H-T-H motif" evidence="2">
    <location>
        <begin position="34"/>
        <end position="53"/>
    </location>
</feature>
<dbReference type="AlphaFoldDB" id="A0A291JI46"/>
<reference evidence="5" key="2">
    <citation type="submission" date="2018-03" db="EMBL/GenBank/DDBJ databases">
        <authorList>
            <person name="Keele B.F."/>
        </authorList>
    </citation>
    <scope>NUCLEOTIDE SEQUENCE</scope>
    <source>
        <strain evidence="5">SNUC 4337</strain>
    </source>
</reference>
<keyword evidence="9" id="KW-1185">Reference proteome</keyword>
<dbReference type="GeneID" id="66775819"/>
<dbReference type="InterPro" id="IPR050624">
    <property type="entry name" value="HTH-type_Tx_Regulator"/>
</dbReference>
<dbReference type="EMBL" id="JAFNLT010000002">
    <property type="protein sequence ID" value="MBO1226323.1"/>
    <property type="molecule type" value="Genomic_DNA"/>
</dbReference>
<dbReference type="KEGG" id="snl:BJD96_01870"/>
<dbReference type="Proteomes" id="UP000664081">
    <property type="component" value="Unassembled WGS sequence"/>
</dbReference>
<evidence type="ECO:0000313" key="9">
    <source>
        <dbReference type="Proteomes" id="UP000664081"/>
    </source>
</evidence>
<name>A0A291JI46_9STAP</name>
<evidence type="ECO:0000313" key="6">
    <source>
        <dbReference type="EMBL" id="SUM54126.1"/>
    </source>
</evidence>
<dbReference type="OrthoDB" id="9810250at2"/>
<feature type="domain" description="HTH tetR-type" evidence="3">
    <location>
        <begin position="11"/>
        <end position="71"/>
    </location>
</feature>
<dbReference type="RefSeq" id="WP_096808345.1">
    <property type="nucleotide sequence ID" value="NZ_BMCF01000001.1"/>
</dbReference>
<evidence type="ECO:0000313" key="8">
    <source>
        <dbReference type="Proteomes" id="UP000254412"/>
    </source>
</evidence>